<sequence length="98" mass="10244">MASSSDMHLTQATRSQIPGDNRWTFAGKTDSSPDVGRPSASLPTAVNSVPIDGDITNPEGGYDAWFVVLGAWCGLTASLGIYNTAGVFEVVISESILP</sequence>
<organism evidence="2 3">
    <name type="scientific">Botrytis tulipae</name>
    <dbReference type="NCBI Taxonomy" id="87230"/>
    <lineage>
        <taxon>Eukaryota</taxon>
        <taxon>Fungi</taxon>
        <taxon>Dikarya</taxon>
        <taxon>Ascomycota</taxon>
        <taxon>Pezizomycotina</taxon>
        <taxon>Leotiomycetes</taxon>
        <taxon>Helotiales</taxon>
        <taxon>Sclerotiniaceae</taxon>
        <taxon>Botrytis</taxon>
    </lineage>
</organism>
<feature type="compositionally biased region" description="Polar residues" evidence="1">
    <location>
        <begin position="1"/>
        <end position="18"/>
    </location>
</feature>
<feature type="region of interest" description="Disordered" evidence="1">
    <location>
        <begin position="1"/>
        <end position="46"/>
    </location>
</feature>
<keyword evidence="3" id="KW-1185">Reference proteome</keyword>
<evidence type="ECO:0000313" key="3">
    <source>
        <dbReference type="Proteomes" id="UP000297777"/>
    </source>
</evidence>
<gene>
    <name evidence="2" type="ORF">BTUL_0166g00020</name>
</gene>
<comment type="caution">
    <text evidence="2">The sequence shown here is derived from an EMBL/GenBank/DDBJ whole genome shotgun (WGS) entry which is preliminary data.</text>
</comment>
<dbReference type="OrthoDB" id="410267at2759"/>
<protein>
    <submittedName>
        <fullName evidence="2">Uncharacterized protein</fullName>
    </submittedName>
</protein>
<dbReference type="EMBL" id="PQXH01000166">
    <property type="protein sequence ID" value="TGO09407.1"/>
    <property type="molecule type" value="Genomic_DNA"/>
</dbReference>
<reference evidence="2 3" key="1">
    <citation type="submission" date="2017-12" db="EMBL/GenBank/DDBJ databases">
        <title>Comparative genomics of Botrytis spp.</title>
        <authorList>
            <person name="Valero-Jimenez C.A."/>
            <person name="Tapia P."/>
            <person name="Veloso J."/>
            <person name="Silva-Moreno E."/>
            <person name="Staats M."/>
            <person name="Valdes J.H."/>
            <person name="Van Kan J.A.L."/>
        </authorList>
    </citation>
    <scope>NUCLEOTIDE SEQUENCE [LARGE SCALE GENOMIC DNA]</scope>
    <source>
        <strain evidence="2 3">Bt9001</strain>
    </source>
</reference>
<evidence type="ECO:0000313" key="2">
    <source>
        <dbReference type="EMBL" id="TGO09407.1"/>
    </source>
</evidence>
<dbReference type="AlphaFoldDB" id="A0A4Z1EK23"/>
<proteinExistence type="predicted"/>
<evidence type="ECO:0000256" key="1">
    <source>
        <dbReference type="SAM" id="MobiDB-lite"/>
    </source>
</evidence>
<name>A0A4Z1EK23_9HELO</name>
<dbReference type="Proteomes" id="UP000297777">
    <property type="component" value="Unassembled WGS sequence"/>
</dbReference>
<accession>A0A4Z1EK23</accession>